<dbReference type="AlphaFoldDB" id="A0A1U7LU95"/>
<dbReference type="InterPro" id="IPR020904">
    <property type="entry name" value="Sc_DH/Rdtase_CS"/>
</dbReference>
<comment type="caution">
    <text evidence="4">The sequence shown here is derived from an EMBL/GenBank/DDBJ whole genome shotgun (WGS) entry which is preliminary data.</text>
</comment>
<keyword evidence="3" id="KW-0560">Oxidoreductase</keyword>
<dbReference type="Gene3D" id="3.40.50.720">
    <property type="entry name" value="NAD(P)-binding Rossmann-like Domain"/>
    <property type="match status" value="1"/>
</dbReference>
<dbReference type="PANTHER" id="PTHR43618:SF12">
    <property type="entry name" value="OXIDOREDUCTASE, SHORT-CHAIN DEHYDROGENASE_REDUCTASE FAMILY (AFU_ORTHOLOGUE AFUA_1G14540)"/>
    <property type="match status" value="1"/>
</dbReference>
<dbReference type="OrthoDB" id="37659at2759"/>
<dbReference type="OMA" id="QVNDEDW"/>
<dbReference type="Pfam" id="PF13561">
    <property type="entry name" value="adh_short_C2"/>
    <property type="match status" value="1"/>
</dbReference>
<dbReference type="STRING" id="1198029.A0A1U7LU95"/>
<comment type="similarity">
    <text evidence="1">Belongs to the short-chain dehydrogenases/reductases (SDR) family.</text>
</comment>
<dbReference type="InterPro" id="IPR052178">
    <property type="entry name" value="Sec_Metab_Biosynth_SDR"/>
</dbReference>
<sequence length="243" mass="25836">MQPLTAKRALITGGSAGLGATIARQFVEKGIKCVINYSSNTPRAEELAKSLGEGNYAVQGDVGTKGGCEALTAVAKLGGLDILVSNVGWTKPAQFNDIYALADEDWDKTWIYNVKAHLWLLQAAKPYLEVNEHGGSFIVTSSVAGVKPSGSSMAYSVTKASANHLVRCLARASAPKIRVNSVSPSMILTDWSARFGEEKLKKHVASNALQKMTDLDDVAALYTMLAANESITGENFNVASTVL</sequence>
<dbReference type="PANTHER" id="PTHR43618">
    <property type="entry name" value="7-ALPHA-HYDROXYSTEROID DEHYDROGENASE"/>
    <property type="match status" value="1"/>
</dbReference>
<dbReference type="PRINTS" id="PR00081">
    <property type="entry name" value="GDHRDH"/>
</dbReference>
<evidence type="ECO:0000313" key="4">
    <source>
        <dbReference type="EMBL" id="OLL26237.1"/>
    </source>
</evidence>
<name>A0A1U7LU95_NEOID</name>
<dbReference type="EMBL" id="LXFE01000214">
    <property type="protein sequence ID" value="OLL26237.1"/>
    <property type="molecule type" value="Genomic_DNA"/>
</dbReference>
<protein>
    <submittedName>
        <fullName evidence="4">Granaticin polyketide synthase putative ketoacyl reductase 2</fullName>
    </submittedName>
</protein>
<proteinExistence type="inferred from homology"/>
<keyword evidence="5" id="KW-1185">Reference proteome</keyword>
<dbReference type="InterPro" id="IPR036291">
    <property type="entry name" value="NAD(P)-bd_dom_sf"/>
</dbReference>
<keyword evidence="2" id="KW-0521">NADP</keyword>
<gene>
    <name evidence="4" type="ORF">NEOLI_002385</name>
</gene>
<dbReference type="InterPro" id="IPR002347">
    <property type="entry name" value="SDR_fam"/>
</dbReference>
<accession>A0A1U7LU95</accession>
<dbReference type="SUPFAM" id="SSF51735">
    <property type="entry name" value="NAD(P)-binding Rossmann-fold domains"/>
    <property type="match status" value="1"/>
</dbReference>
<organism evidence="4 5">
    <name type="scientific">Neolecta irregularis (strain DAH-3)</name>
    <dbReference type="NCBI Taxonomy" id="1198029"/>
    <lineage>
        <taxon>Eukaryota</taxon>
        <taxon>Fungi</taxon>
        <taxon>Dikarya</taxon>
        <taxon>Ascomycota</taxon>
        <taxon>Taphrinomycotina</taxon>
        <taxon>Neolectales</taxon>
        <taxon>Neolectaceae</taxon>
        <taxon>Neolecta</taxon>
    </lineage>
</organism>
<dbReference type="GO" id="GO:0016491">
    <property type="term" value="F:oxidoreductase activity"/>
    <property type="evidence" value="ECO:0007669"/>
    <property type="project" value="UniProtKB-KW"/>
</dbReference>
<evidence type="ECO:0000256" key="2">
    <source>
        <dbReference type="ARBA" id="ARBA00022857"/>
    </source>
</evidence>
<dbReference type="CDD" id="cd05233">
    <property type="entry name" value="SDR_c"/>
    <property type="match status" value="1"/>
</dbReference>
<evidence type="ECO:0000256" key="3">
    <source>
        <dbReference type="ARBA" id="ARBA00023002"/>
    </source>
</evidence>
<evidence type="ECO:0000256" key="1">
    <source>
        <dbReference type="ARBA" id="ARBA00006484"/>
    </source>
</evidence>
<dbReference type="PROSITE" id="PS00061">
    <property type="entry name" value="ADH_SHORT"/>
    <property type="match status" value="1"/>
</dbReference>
<evidence type="ECO:0000313" key="5">
    <source>
        <dbReference type="Proteomes" id="UP000186594"/>
    </source>
</evidence>
<dbReference type="Proteomes" id="UP000186594">
    <property type="component" value="Unassembled WGS sequence"/>
</dbReference>
<reference evidence="4 5" key="1">
    <citation type="submission" date="2016-04" db="EMBL/GenBank/DDBJ databases">
        <title>Evolutionary innovation and constraint leading to complex multicellularity in the Ascomycota.</title>
        <authorList>
            <person name="Cisse O."/>
            <person name="Nguyen A."/>
            <person name="Hewitt D.A."/>
            <person name="Jedd G."/>
            <person name="Stajich J.E."/>
        </authorList>
    </citation>
    <scope>NUCLEOTIDE SEQUENCE [LARGE SCALE GENOMIC DNA]</scope>
    <source>
        <strain evidence="4 5">DAH-3</strain>
    </source>
</reference>